<proteinExistence type="inferred from homology"/>
<organism evidence="15 16">
    <name type="scientific">Lepeophtheirus salmonis</name>
    <name type="common">Salmon louse</name>
    <name type="synonym">Caligus salmonis</name>
    <dbReference type="NCBI Taxonomy" id="72036"/>
    <lineage>
        <taxon>Eukaryota</taxon>
        <taxon>Metazoa</taxon>
        <taxon>Ecdysozoa</taxon>
        <taxon>Arthropoda</taxon>
        <taxon>Crustacea</taxon>
        <taxon>Multicrustacea</taxon>
        <taxon>Hexanauplia</taxon>
        <taxon>Copepoda</taxon>
        <taxon>Siphonostomatoida</taxon>
        <taxon>Caligidae</taxon>
        <taxon>Lepeophtheirus</taxon>
    </lineage>
</organism>
<keyword evidence="11" id="KW-0443">Lipid metabolism</keyword>
<dbReference type="Pfam" id="PF00550">
    <property type="entry name" value="PP-binding"/>
    <property type="match status" value="1"/>
</dbReference>
<dbReference type="PANTHER" id="PTHR20863">
    <property type="entry name" value="ACYL CARRIER PROTEIN"/>
    <property type="match status" value="1"/>
</dbReference>
<evidence type="ECO:0000313" key="16">
    <source>
        <dbReference type="Proteomes" id="UP000675881"/>
    </source>
</evidence>
<dbReference type="EMBL" id="HG994580">
    <property type="protein sequence ID" value="CAF2753833.1"/>
    <property type="molecule type" value="Genomic_DNA"/>
</dbReference>
<evidence type="ECO:0000256" key="1">
    <source>
        <dbReference type="ARBA" id="ARBA00004173"/>
    </source>
</evidence>
<accession>A0A7R8CB76</accession>
<keyword evidence="6 14" id="KW-0444">Lipid biosynthesis</keyword>
<evidence type="ECO:0000256" key="6">
    <source>
        <dbReference type="ARBA" id="ARBA00022516"/>
    </source>
</evidence>
<comment type="pathway">
    <text evidence="2">Lipid metabolism; fatty acid biosynthesis.</text>
</comment>
<evidence type="ECO:0000256" key="14">
    <source>
        <dbReference type="RuleBase" id="RU000722"/>
    </source>
</evidence>
<evidence type="ECO:0000313" key="15">
    <source>
        <dbReference type="EMBL" id="CAF2753833.1"/>
    </source>
</evidence>
<dbReference type="GO" id="GO:0000036">
    <property type="term" value="F:acyl carrier activity"/>
    <property type="evidence" value="ECO:0007669"/>
    <property type="project" value="TreeGrafter"/>
</dbReference>
<dbReference type="InterPro" id="IPR003231">
    <property type="entry name" value="ACP"/>
</dbReference>
<gene>
    <name evidence="15" type="ORF">LSAA_2173</name>
</gene>
<dbReference type="AlphaFoldDB" id="A0A7R8CB76"/>
<keyword evidence="16" id="KW-1185">Reference proteome</keyword>
<dbReference type="InterPro" id="IPR036736">
    <property type="entry name" value="ACP-like_sf"/>
</dbReference>
<name>A0A7R8CB76_LEPSM</name>
<dbReference type="PROSITE" id="PS50075">
    <property type="entry name" value="CARRIER"/>
    <property type="match status" value="1"/>
</dbReference>
<comment type="function">
    <text evidence="14">Carrier of the growing fatty acid chain in fatty acid biosynthesis.</text>
</comment>
<keyword evidence="12" id="KW-0496">Mitochondrion</keyword>
<comment type="similarity">
    <text evidence="3">Belongs to the acyl carrier protein (ACP) family.</text>
</comment>
<dbReference type="OrthoDB" id="448946at2759"/>
<dbReference type="Proteomes" id="UP000675881">
    <property type="component" value="Chromosome 1"/>
</dbReference>
<reference evidence="15" key="1">
    <citation type="submission" date="2021-02" db="EMBL/GenBank/DDBJ databases">
        <authorList>
            <person name="Bekaert M."/>
        </authorList>
    </citation>
    <scope>NUCLEOTIDE SEQUENCE</scope>
    <source>
        <strain evidence="15">IoA-00</strain>
    </source>
</reference>
<keyword evidence="5 14" id="KW-0596">Phosphopantetheine</keyword>
<dbReference type="GO" id="GO:0000035">
    <property type="term" value="F:acyl binding"/>
    <property type="evidence" value="ECO:0007669"/>
    <property type="project" value="TreeGrafter"/>
</dbReference>
<keyword evidence="8" id="KW-0276">Fatty acid metabolism</keyword>
<keyword evidence="9" id="KW-0809">Transit peptide</keyword>
<evidence type="ECO:0000256" key="9">
    <source>
        <dbReference type="ARBA" id="ARBA00022946"/>
    </source>
</evidence>
<dbReference type="Gene3D" id="1.10.1200.10">
    <property type="entry name" value="ACP-like"/>
    <property type="match status" value="1"/>
</dbReference>
<dbReference type="GO" id="GO:0005739">
    <property type="term" value="C:mitochondrion"/>
    <property type="evidence" value="ECO:0007669"/>
    <property type="project" value="UniProtKB-SubCell"/>
</dbReference>
<dbReference type="InterPro" id="IPR009081">
    <property type="entry name" value="PP-bd_ACP"/>
</dbReference>
<keyword evidence="13 14" id="KW-0275">Fatty acid biosynthesis</keyword>
<dbReference type="FunFam" id="1.10.1200.10:FF:000003">
    <property type="entry name" value="Acyl carrier protein"/>
    <property type="match status" value="1"/>
</dbReference>
<keyword evidence="4" id="KW-0813">Transport</keyword>
<dbReference type="PANTHER" id="PTHR20863:SF28">
    <property type="entry name" value="ACYL CARRIER PROTEIN, MITOCHONDRIAL"/>
    <property type="match status" value="1"/>
</dbReference>
<evidence type="ECO:0000256" key="12">
    <source>
        <dbReference type="ARBA" id="ARBA00023128"/>
    </source>
</evidence>
<evidence type="ECO:0000256" key="3">
    <source>
        <dbReference type="ARBA" id="ARBA00010930"/>
    </source>
</evidence>
<keyword evidence="10" id="KW-0249">Electron transport</keyword>
<evidence type="ECO:0000256" key="8">
    <source>
        <dbReference type="ARBA" id="ARBA00022832"/>
    </source>
</evidence>
<evidence type="ECO:0000256" key="4">
    <source>
        <dbReference type="ARBA" id="ARBA00022448"/>
    </source>
</evidence>
<dbReference type="HAMAP" id="MF_01217">
    <property type="entry name" value="Acyl_carrier"/>
    <property type="match status" value="1"/>
</dbReference>
<dbReference type="SUPFAM" id="SSF47336">
    <property type="entry name" value="ACP-like"/>
    <property type="match status" value="1"/>
</dbReference>
<evidence type="ECO:0000256" key="10">
    <source>
        <dbReference type="ARBA" id="ARBA00022982"/>
    </source>
</evidence>
<evidence type="ECO:0000256" key="13">
    <source>
        <dbReference type="ARBA" id="ARBA00023160"/>
    </source>
</evidence>
<evidence type="ECO:0000256" key="11">
    <source>
        <dbReference type="ARBA" id="ARBA00023098"/>
    </source>
</evidence>
<evidence type="ECO:0000256" key="2">
    <source>
        <dbReference type="ARBA" id="ARBA00005194"/>
    </source>
</evidence>
<keyword evidence="7" id="KW-0597">Phosphoprotein</keyword>
<evidence type="ECO:0000256" key="5">
    <source>
        <dbReference type="ARBA" id="ARBA00022450"/>
    </source>
</evidence>
<sequence length="238" mass="28081">MGKNALSLYSAYLRKHMMRLIIKTNNQSICSLLPLFLRSSTNKNRKILRKVKREKHVRRREILDSNEPHFLWIQMLGCFMQPRIRNLEQLLSPKNLIQPFQFQAQILRKYSATVEMSIKKIEERILLVLNLYDKVDNSKLTLDSHFINDLGLDSLDHVEVIMAVEDEFGFEIPDDHADKLLTPRKLIVIKPWTFRTPISAFSQAFNIYGDRLRSIKECEIKYYLELCAKLSLEIRKTD</sequence>
<comment type="subcellular location">
    <subcellularLocation>
        <location evidence="1">Mitochondrion</location>
    </subcellularLocation>
</comment>
<protein>
    <recommendedName>
        <fullName evidence="14">Acyl carrier protein</fullName>
    </recommendedName>
</protein>
<evidence type="ECO:0000256" key="7">
    <source>
        <dbReference type="ARBA" id="ARBA00022553"/>
    </source>
</evidence>